<feature type="region of interest" description="Disordered" evidence="1">
    <location>
        <begin position="331"/>
        <end position="374"/>
    </location>
</feature>
<feature type="compositionally biased region" description="Basic residues" evidence="1">
    <location>
        <begin position="1"/>
        <end position="11"/>
    </location>
</feature>
<feature type="region of interest" description="Disordered" evidence="1">
    <location>
        <begin position="1"/>
        <end position="109"/>
    </location>
</feature>
<dbReference type="InterPro" id="IPR029071">
    <property type="entry name" value="Ubiquitin-like_domsf"/>
</dbReference>
<feature type="compositionally biased region" description="Basic and acidic residues" evidence="1">
    <location>
        <begin position="55"/>
        <end position="73"/>
    </location>
</feature>
<keyword evidence="3" id="KW-1185">Reference proteome</keyword>
<feature type="compositionally biased region" description="Basic and acidic residues" evidence="1">
    <location>
        <begin position="80"/>
        <end position="91"/>
    </location>
</feature>
<dbReference type="Proteomes" id="UP000250043">
    <property type="component" value="Unassembled WGS sequence"/>
</dbReference>
<name>A0A8E2B3V2_9APHY</name>
<evidence type="ECO:0008006" key="4">
    <source>
        <dbReference type="Google" id="ProtNLM"/>
    </source>
</evidence>
<feature type="region of interest" description="Disordered" evidence="1">
    <location>
        <begin position="139"/>
        <end position="169"/>
    </location>
</feature>
<protein>
    <recommendedName>
        <fullName evidence="4">Rad60/SUMO-like domain-containing protein</fullName>
    </recommendedName>
</protein>
<gene>
    <name evidence="2" type="ORF">OBBRIDRAFT_792846</name>
</gene>
<organism evidence="2 3">
    <name type="scientific">Obba rivulosa</name>
    <dbReference type="NCBI Taxonomy" id="1052685"/>
    <lineage>
        <taxon>Eukaryota</taxon>
        <taxon>Fungi</taxon>
        <taxon>Dikarya</taxon>
        <taxon>Basidiomycota</taxon>
        <taxon>Agaricomycotina</taxon>
        <taxon>Agaricomycetes</taxon>
        <taxon>Polyporales</taxon>
        <taxon>Gelatoporiaceae</taxon>
        <taxon>Obba</taxon>
    </lineage>
</organism>
<accession>A0A8E2B3V2</accession>
<dbReference type="AlphaFoldDB" id="A0A8E2B3V2"/>
<evidence type="ECO:0000256" key="1">
    <source>
        <dbReference type="SAM" id="MobiDB-lite"/>
    </source>
</evidence>
<dbReference type="SUPFAM" id="SSF54236">
    <property type="entry name" value="Ubiquitin-like"/>
    <property type="match status" value="1"/>
</dbReference>
<sequence>MSARPRPRPRPRPVTSQPTAPSPPGPSSSSHATATPPPATPVDDEDEDAMFFKNRSRDMRQWNKLARKAEAEAAKIPQISDHESGDEEPRRPGRPRKHKKSETNALPEWTKMPVNAIHILSSDDEDDIEILDRIEGKTSVTKHDSKAAQNGSNKRARSRSRSITPPPALPAHIIQNARNTVQQILGITPRAPSPVYVGDESLDSIELDPELAAIAAQVQSLPRHAHSSVTPLDNGGPEHVAVRVRWKYHPLNPNGRSTIWDFKMRRHDTFHDVFDEVADLAGVILSNLFVSHNGSHVYSSATPHSLSAWADLELEGCDKVTHEYIQANKRQRSLSVQPVQDPLEVSERSRSLSPVVELSDSDSGESASGGDTFRLTLRSGKTKDVVLTVRPTTTCAAIVKAFLKKTGLADQYPTISVSPSKTKAKTKRGKGAVTAEPRLFLDGEKLDPASEIGEADLEDGDLVEVVGL</sequence>
<dbReference type="EMBL" id="KV722395">
    <property type="protein sequence ID" value="OCH90930.1"/>
    <property type="molecule type" value="Genomic_DNA"/>
</dbReference>
<proteinExistence type="predicted"/>
<evidence type="ECO:0000313" key="2">
    <source>
        <dbReference type="EMBL" id="OCH90930.1"/>
    </source>
</evidence>
<dbReference type="CDD" id="cd17080">
    <property type="entry name" value="Ubl_SLD2_Esc2_like"/>
    <property type="match status" value="1"/>
</dbReference>
<dbReference type="Gene3D" id="3.10.20.90">
    <property type="entry name" value="Phosphatidylinositol 3-kinase Catalytic Subunit, Chain A, domain 1"/>
    <property type="match status" value="1"/>
</dbReference>
<dbReference type="OrthoDB" id="3365399at2759"/>
<reference evidence="2 3" key="1">
    <citation type="submission" date="2016-07" db="EMBL/GenBank/DDBJ databases">
        <title>Draft genome of the white-rot fungus Obba rivulosa 3A-2.</title>
        <authorList>
            <consortium name="DOE Joint Genome Institute"/>
            <person name="Miettinen O."/>
            <person name="Riley R."/>
            <person name="Acob R."/>
            <person name="Barry K."/>
            <person name="Cullen D."/>
            <person name="De Vries R."/>
            <person name="Hainaut M."/>
            <person name="Hatakka A."/>
            <person name="Henrissat B."/>
            <person name="Hilden K."/>
            <person name="Kuo R."/>
            <person name="Labutti K."/>
            <person name="Lipzen A."/>
            <person name="Makela M.R."/>
            <person name="Sandor L."/>
            <person name="Spatafora J.W."/>
            <person name="Grigoriev I.V."/>
            <person name="Hibbett D.S."/>
        </authorList>
    </citation>
    <scope>NUCLEOTIDE SEQUENCE [LARGE SCALE GENOMIC DNA]</scope>
    <source>
        <strain evidence="2 3">3A-2</strain>
    </source>
</reference>
<evidence type="ECO:0000313" key="3">
    <source>
        <dbReference type="Proteomes" id="UP000250043"/>
    </source>
</evidence>